<evidence type="ECO:0000259" key="5">
    <source>
        <dbReference type="PROSITE" id="PS51296"/>
    </source>
</evidence>
<gene>
    <name evidence="6" type="ORF">SAMN04487885_10686</name>
</gene>
<dbReference type="InterPro" id="IPR006076">
    <property type="entry name" value="FAD-dep_OxRdtase"/>
</dbReference>
<dbReference type="STRING" id="1529.SAMN04487885_10686"/>
<accession>A0A1I2KMM3</accession>
<dbReference type="Pfam" id="PF00355">
    <property type="entry name" value="Rieske"/>
    <property type="match status" value="1"/>
</dbReference>
<dbReference type="PANTHER" id="PTHR13847">
    <property type="entry name" value="SARCOSINE DEHYDROGENASE-RELATED"/>
    <property type="match status" value="1"/>
</dbReference>
<dbReference type="EMBL" id="FOOE01000006">
    <property type="protein sequence ID" value="SFF67608.1"/>
    <property type="molecule type" value="Genomic_DNA"/>
</dbReference>
<dbReference type="GO" id="GO:0005737">
    <property type="term" value="C:cytoplasm"/>
    <property type="evidence" value="ECO:0007669"/>
    <property type="project" value="TreeGrafter"/>
</dbReference>
<evidence type="ECO:0000256" key="2">
    <source>
        <dbReference type="ARBA" id="ARBA00022723"/>
    </source>
</evidence>
<evidence type="ECO:0000313" key="6">
    <source>
        <dbReference type="EMBL" id="SFF67608.1"/>
    </source>
</evidence>
<evidence type="ECO:0000256" key="1">
    <source>
        <dbReference type="ARBA" id="ARBA00022714"/>
    </source>
</evidence>
<keyword evidence="3" id="KW-0408">Iron</keyword>
<dbReference type="GO" id="GO:0004497">
    <property type="term" value="F:monooxygenase activity"/>
    <property type="evidence" value="ECO:0007669"/>
    <property type="project" value="UniProtKB-ARBA"/>
</dbReference>
<dbReference type="AlphaFoldDB" id="A0A1I2KMM3"/>
<evidence type="ECO:0000256" key="4">
    <source>
        <dbReference type="ARBA" id="ARBA00023014"/>
    </source>
</evidence>
<dbReference type="OrthoDB" id="9767869at2"/>
<name>A0A1I2KMM3_9CLOT</name>
<dbReference type="Pfam" id="PF01266">
    <property type="entry name" value="DAO"/>
    <property type="match status" value="1"/>
</dbReference>
<keyword evidence="2" id="KW-0479">Metal-binding</keyword>
<dbReference type="PROSITE" id="PS51296">
    <property type="entry name" value="RIESKE"/>
    <property type="match status" value="1"/>
</dbReference>
<dbReference type="InterPro" id="IPR017941">
    <property type="entry name" value="Rieske_2Fe-2S"/>
</dbReference>
<evidence type="ECO:0000256" key="3">
    <source>
        <dbReference type="ARBA" id="ARBA00023004"/>
    </source>
</evidence>
<dbReference type="SUPFAM" id="SSF51971">
    <property type="entry name" value="Nucleotide-binding domain"/>
    <property type="match status" value="1"/>
</dbReference>
<reference evidence="6 7" key="1">
    <citation type="submission" date="2016-10" db="EMBL/GenBank/DDBJ databases">
        <authorList>
            <person name="de Groot N.N."/>
        </authorList>
    </citation>
    <scope>NUCLEOTIDE SEQUENCE [LARGE SCALE GENOMIC DNA]</scope>
    <source>
        <strain evidence="6 7">NLAE-zl-G419</strain>
    </source>
</reference>
<protein>
    <submittedName>
        <fullName evidence="6">Glycine/D-amino acid oxidase</fullName>
    </submittedName>
</protein>
<dbReference type="GO" id="GO:0051537">
    <property type="term" value="F:2 iron, 2 sulfur cluster binding"/>
    <property type="evidence" value="ECO:0007669"/>
    <property type="project" value="UniProtKB-KW"/>
</dbReference>
<keyword evidence="4" id="KW-0411">Iron-sulfur</keyword>
<feature type="domain" description="Rieske" evidence="5">
    <location>
        <begin position="391"/>
        <end position="436"/>
    </location>
</feature>
<proteinExistence type="predicted"/>
<dbReference type="InterPro" id="IPR036922">
    <property type="entry name" value="Rieske_2Fe-2S_sf"/>
</dbReference>
<dbReference type="PANTHER" id="PTHR13847:SF274">
    <property type="entry name" value="RIESKE 2FE-2S IRON-SULFUR PROTEIN YHFW-RELATED"/>
    <property type="match status" value="1"/>
</dbReference>
<dbReference type="eggNOG" id="COG0723">
    <property type="taxonomic scope" value="Bacteria"/>
</dbReference>
<dbReference type="eggNOG" id="COG0665">
    <property type="taxonomic scope" value="Bacteria"/>
</dbReference>
<sequence>MQIQSIWSSTSDMPSFKKLESDLNTDVLIIGGGIAGILCAYFLKESGIDYALVEGKTICSGITKNTTAKITSQHGLIYDKLLNDIGVEKAKMYLKANETAVKKYMDLCRNIDCDFEEKDAYVYSCDNKEKIEKEIDALNKLGFNAEFKNQIPLPLEIEGAIKFSNQAQFNPLKFIQHISKGLNIYENTFVKNIEGNTAIYDGGKITAKNIIVTTHFPFINIHGSYFLKMYQHRSYVIAIEGAPDIDGMYLDENEKGLSFRNYKNLLLIGGGSHRTGTEGANWNELREFSRLNYTDAKEIYAWATQDCMTLDGMPYIGQYSATTPNLYAATGFNKWGMTSAMVSAMMLTDMVRGKANEYAEIFSPSRSILKGQLLVNGFEATINLLNFSAKRCPHLGCALKWNNAEHTWDCPCHGSRFTEEGKLIDNPATGNINLDK</sequence>
<evidence type="ECO:0000313" key="7">
    <source>
        <dbReference type="Proteomes" id="UP000182135"/>
    </source>
</evidence>
<dbReference type="Gene3D" id="3.50.50.60">
    <property type="entry name" value="FAD/NAD(P)-binding domain"/>
    <property type="match status" value="1"/>
</dbReference>
<dbReference type="InterPro" id="IPR036188">
    <property type="entry name" value="FAD/NAD-bd_sf"/>
</dbReference>
<organism evidence="6 7">
    <name type="scientific">Clostridium cadaveris</name>
    <dbReference type="NCBI Taxonomy" id="1529"/>
    <lineage>
        <taxon>Bacteria</taxon>
        <taxon>Bacillati</taxon>
        <taxon>Bacillota</taxon>
        <taxon>Clostridia</taxon>
        <taxon>Eubacteriales</taxon>
        <taxon>Clostridiaceae</taxon>
        <taxon>Clostridium</taxon>
    </lineage>
</organism>
<dbReference type="Proteomes" id="UP000182135">
    <property type="component" value="Unassembled WGS sequence"/>
</dbReference>
<keyword evidence="1" id="KW-0001">2Fe-2S</keyword>
<dbReference type="GO" id="GO:0046872">
    <property type="term" value="F:metal ion binding"/>
    <property type="evidence" value="ECO:0007669"/>
    <property type="project" value="UniProtKB-KW"/>
</dbReference>
<dbReference type="SUPFAM" id="SSF50022">
    <property type="entry name" value="ISP domain"/>
    <property type="match status" value="1"/>
</dbReference>
<dbReference type="GO" id="GO:0016705">
    <property type="term" value="F:oxidoreductase activity, acting on paired donors, with incorporation or reduction of molecular oxygen"/>
    <property type="evidence" value="ECO:0007669"/>
    <property type="project" value="UniProtKB-ARBA"/>
</dbReference>
<keyword evidence="7" id="KW-1185">Reference proteome</keyword>
<dbReference type="Gene3D" id="3.30.9.10">
    <property type="entry name" value="D-Amino Acid Oxidase, subunit A, domain 2"/>
    <property type="match status" value="1"/>
</dbReference>
<dbReference type="Gene3D" id="2.102.10.10">
    <property type="entry name" value="Rieske [2Fe-2S] iron-sulphur domain"/>
    <property type="match status" value="1"/>
</dbReference>